<feature type="transmembrane region" description="Helical" evidence="1">
    <location>
        <begin position="35"/>
        <end position="55"/>
    </location>
</feature>
<accession>A0A5M3T4I0</accession>
<gene>
    <name evidence="2" type="ORF">NIES46_08020</name>
</gene>
<keyword evidence="1" id="KW-1133">Transmembrane helix</keyword>
<organism evidence="2 3">
    <name type="scientific">Limnospira platensis NIES-46</name>
    <dbReference type="NCBI Taxonomy" id="1236695"/>
    <lineage>
        <taxon>Bacteria</taxon>
        <taxon>Bacillati</taxon>
        <taxon>Cyanobacteriota</taxon>
        <taxon>Cyanophyceae</taxon>
        <taxon>Oscillatoriophycideae</taxon>
        <taxon>Oscillatoriales</taxon>
        <taxon>Sirenicapillariaceae</taxon>
        <taxon>Limnospira</taxon>
    </lineage>
</organism>
<keyword evidence="1" id="KW-0812">Transmembrane</keyword>
<proteinExistence type="predicted"/>
<dbReference type="GeneID" id="301681723"/>
<evidence type="ECO:0000313" key="2">
    <source>
        <dbReference type="EMBL" id="GCE92761.1"/>
    </source>
</evidence>
<sequence>MRNLFQKIIETPSRISLFLPTSFAWTKSMTLMWKFYIVILINLGVLIGMSSISLAQIEEIRSLLPQLRRQTNVRIFLPRDLTIPGERIYVNAQGDANGYGISLGTHPQCNSNACWMGLLGATRGQRPPADFKQVPLSRGITGYYFAHPRRTSILYWVYDGVLYVIQLKVDEETVIDIANSAIEETLGN</sequence>
<comment type="caution">
    <text evidence="2">The sequence shown here is derived from an EMBL/GenBank/DDBJ whole genome shotgun (WGS) entry which is preliminary data.</text>
</comment>
<dbReference type="RefSeq" id="WP_148261862.1">
    <property type="nucleotide sequence ID" value="NZ_BIMW01000037.1"/>
</dbReference>
<name>A0A5M3T4I0_LIMPL</name>
<evidence type="ECO:0000256" key="1">
    <source>
        <dbReference type="SAM" id="Phobius"/>
    </source>
</evidence>
<keyword evidence="3" id="KW-1185">Reference proteome</keyword>
<dbReference type="Proteomes" id="UP000326169">
    <property type="component" value="Unassembled WGS sequence"/>
</dbReference>
<dbReference type="EMBL" id="BIMW01000037">
    <property type="protein sequence ID" value="GCE92761.1"/>
    <property type="molecule type" value="Genomic_DNA"/>
</dbReference>
<evidence type="ECO:0000313" key="3">
    <source>
        <dbReference type="Proteomes" id="UP000326169"/>
    </source>
</evidence>
<protein>
    <submittedName>
        <fullName evidence="2">Uncharacterized protein</fullName>
    </submittedName>
</protein>
<reference evidence="2 3" key="1">
    <citation type="journal article" date="2019" name="J Genomics">
        <title>The Draft Genome of a Hydrogen-producing Cyanobacterium, Arthrospira platensis NIES-46.</title>
        <authorList>
            <person name="Suzuki S."/>
            <person name="Yamaguchi H."/>
            <person name="Kawachi M."/>
        </authorList>
    </citation>
    <scope>NUCLEOTIDE SEQUENCE [LARGE SCALE GENOMIC DNA]</scope>
    <source>
        <strain evidence="2 3">NIES-46</strain>
    </source>
</reference>
<keyword evidence="1" id="KW-0472">Membrane</keyword>